<feature type="binding site" evidence="10">
    <location>
        <position position="485"/>
    </location>
    <ligand>
        <name>Zn(2+)</name>
        <dbReference type="ChEBI" id="CHEBI:29105"/>
    </ligand>
</feature>
<keyword evidence="6 10" id="KW-0784">Thiamine biosynthesis</keyword>
<keyword evidence="8 10" id="KW-0411">Iron-sulfur</keyword>
<evidence type="ECO:0000256" key="8">
    <source>
        <dbReference type="ARBA" id="ARBA00023014"/>
    </source>
</evidence>
<dbReference type="GO" id="GO:0009228">
    <property type="term" value="P:thiamine biosynthetic process"/>
    <property type="evidence" value="ECO:0007669"/>
    <property type="project" value="UniProtKB-UniRule"/>
</dbReference>
<dbReference type="NCBIfam" id="NF009895">
    <property type="entry name" value="PRK13352.1"/>
    <property type="match status" value="1"/>
</dbReference>
<dbReference type="UniPathway" id="UPA00060"/>
<dbReference type="AlphaFoldDB" id="A0A378U1H8"/>
<dbReference type="SFLD" id="SFLDF00407">
    <property type="entry name" value="phosphomethylpyrimidine_syntha"/>
    <property type="match status" value="1"/>
</dbReference>
<dbReference type="EMBL" id="UGQL01000002">
    <property type="protein sequence ID" value="STZ69007.1"/>
    <property type="molecule type" value="Genomic_DNA"/>
</dbReference>
<dbReference type="PANTHER" id="PTHR30557">
    <property type="entry name" value="THIAMINE BIOSYNTHESIS PROTEIN THIC"/>
    <property type="match status" value="1"/>
</dbReference>
<feature type="binding site" evidence="10">
    <location>
        <position position="444"/>
    </location>
    <ligand>
        <name>substrate</name>
    </ligand>
</feature>
<dbReference type="InterPro" id="IPR038521">
    <property type="entry name" value="ThiC/Bza_core_dom"/>
</dbReference>
<feature type="binding site" evidence="10">
    <location>
        <position position="223"/>
    </location>
    <ligand>
        <name>substrate</name>
    </ligand>
</feature>
<dbReference type="GO" id="GO:0070284">
    <property type="term" value="F:phosphomethylpyrimidine synthase activity"/>
    <property type="evidence" value="ECO:0007669"/>
    <property type="project" value="UniProtKB-EC"/>
</dbReference>
<dbReference type="SFLD" id="SFLDS00113">
    <property type="entry name" value="Radical_SAM_Phosphomethylpyrim"/>
    <property type="match status" value="1"/>
</dbReference>
<dbReference type="PANTHER" id="PTHR30557:SF1">
    <property type="entry name" value="PHOSPHOMETHYLPYRIMIDINE SYNTHASE, CHLOROPLASTIC"/>
    <property type="match status" value="1"/>
</dbReference>
<dbReference type="GO" id="GO:0051539">
    <property type="term" value="F:4 iron, 4 sulfur cluster binding"/>
    <property type="evidence" value="ECO:0007669"/>
    <property type="project" value="UniProtKB-KW"/>
</dbReference>
<keyword evidence="2 10" id="KW-0004">4Fe-4S</keyword>
<comment type="similarity">
    <text evidence="10">Belongs to the ThiC family.</text>
</comment>
<dbReference type="Pfam" id="PF13667">
    <property type="entry name" value="ThiC-associated"/>
    <property type="match status" value="1"/>
</dbReference>
<dbReference type="Gene3D" id="3.20.20.540">
    <property type="entry name" value="Radical SAM ThiC family, central domain"/>
    <property type="match status" value="1"/>
</dbReference>
<evidence type="ECO:0000313" key="13">
    <source>
        <dbReference type="Proteomes" id="UP000255024"/>
    </source>
</evidence>
<feature type="binding site" evidence="10">
    <location>
        <position position="281"/>
    </location>
    <ligand>
        <name>substrate</name>
    </ligand>
</feature>
<comment type="pathway">
    <text evidence="10">Cofactor biosynthesis; thiamine diphosphate biosynthesis.</text>
</comment>
<dbReference type="SFLD" id="SFLDG01114">
    <property type="entry name" value="phosphomethylpyrimidine_syntha"/>
    <property type="match status" value="1"/>
</dbReference>
<dbReference type="HAMAP" id="MF_00089">
    <property type="entry name" value="ThiC"/>
    <property type="match status" value="1"/>
</dbReference>
<dbReference type="EC" id="4.1.99.17" evidence="10"/>
<keyword evidence="9 10" id="KW-0456">Lyase</keyword>
<evidence type="ECO:0000259" key="11">
    <source>
        <dbReference type="Pfam" id="PF13667"/>
    </source>
</evidence>
<gene>
    <name evidence="10 12" type="primary">thiC</name>
    <name evidence="12" type="ORF">NCTC11179_02497</name>
</gene>
<feature type="binding site" evidence="10">
    <location>
        <position position="568"/>
    </location>
    <ligand>
        <name>[4Fe-4S] cluster</name>
        <dbReference type="ChEBI" id="CHEBI:49883"/>
        <note>4Fe-4S-S-AdoMet</note>
    </ligand>
</feature>
<evidence type="ECO:0000256" key="2">
    <source>
        <dbReference type="ARBA" id="ARBA00022485"/>
    </source>
</evidence>
<evidence type="ECO:0000313" key="12">
    <source>
        <dbReference type="EMBL" id="STZ69007.1"/>
    </source>
</evidence>
<comment type="catalytic activity">
    <reaction evidence="10">
        <text>5-amino-1-(5-phospho-beta-D-ribosyl)imidazole + S-adenosyl-L-methionine = 4-amino-2-methyl-5-(phosphooxymethyl)pyrimidine + CO + 5'-deoxyadenosine + formate + L-methionine + 3 H(+)</text>
        <dbReference type="Rhea" id="RHEA:24840"/>
        <dbReference type="ChEBI" id="CHEBI:15378"/>
        <dbReference type="ChEBI" id="CHEBI:15740"/>
        <dbReference type="ChEBI" id="CHEBI:17245"/>
        <dbReference type="ChEBI" id="CHEBI:17319"/>
        <dbReference type="ChEBI" id="CHEBI:57844"/>
        <dbReference type="ChEBI" id="CHEBI:58354"/>
        <dbReference type="ChEBI" id="CHEBI:59789"/>
        <dbReference type="ChEBI" id="CHEBI:137981"/>
        <dbReference type="EC" id="4.1.99.17"/>
    </reaction>
</comment>
<evidence type="ECO:0000256" key="6">
    <source>
        <dbReference type="ARBA" id="ARBA00022977"/>
    </source>
</evidence>
<feature type="binding site" evidence="10">
    <location>
        <begin position="337"/>
        <end position="339"/>
    </location>
    <ligand>
        <name>substrate</name>
    </ligand>
</feature>
<dbReference type="GO" id="GO:0008270">
    <property type="term" value="F:zinc ion binding"/>
    <property type="evidence" value="ECO:0007669"/>
    <property type="project" value="UniProtKB-UniRule"/>
</dbReference>
<feature type="binding site" evidence="10">
    <location>
        <position position="317"/>
    </location>
    <ligand>
        <name>substrate</name>
    </ligand>
</feature>
<feature type="binding site" evidence="10">
    <location>
        <begin position="378"/>
        <end position="381"/>
    </location>
    <ligand>
        <name>substrate</name>
    </ligand>
</feature>
<feature type="domain" description="ThiC-associated" evidence="11">
    <location>
        <begin position="11"/>
        <end position="89"/>
    </location>
</feature>
<dbReference type="InterPro" id="IPR002817">
    <property type="entry name" value="ThiC/BzaA/B"/>
</dbReference>
<evidence type="ECO:0000256" key="10">
    <source>
        <dbReference type="HAMAP-Rule" id="MF_00089"/>
    </source>
</evidence>
<dbReference type="Proteomes" id="UP000255024">
    <property type="component" value="Unassembled WGS sequence"/>
</dbReference>
<evidence type="ECO:0000256" key="3">
    <source>
        <dbReference type="ARBA" id="ARBA00022691"/>
    </source>
</evidence>
<feature type="binding site" evidence="10">
    <location>
        <position position="417"/>
    </location>
    <ligand>
        <name>substrate</name>
    </ligand>
</feature>
<dbReference type="RefSeq" id="WP_115091843.1">
    <property type="nucleotide sequence ID" value="NZ_CP068107.1"/>
</dbReference>
<keyword evidence="4 10" id="KW-0479">Metal-binding</keyword>
<evidence type="ECO:0000256" key="1">
    <source>
        <dbReference type="ARBA" id="ARBA00003175"/>
    </source>
</evidence>
<dbReference type="NCBIfam" id="NF006763">
    <property type="entry name" value="PRK09284.1"/>
    <property type="match status" value="1"/>
</dbReference>
<dbReference type="GO" id="GO:0009229">
    <property type="term" value="P:thiamine diphosphate biosynthetic process"/>
    <property type="evidence" value="ECO:0007669"/>
    <property type="project" value="UniProtKB-UniRule"/>
</dbReference>
<sequence length="605" mass="67946">MEQHEKISQTPFPNSKKVYVAGTLFPIRVAMREITLSDTKLSQGALEKNPSVTVYDTSGAYTDEQFDINIKKGLPRLRESWILDRQDVEVLDTLTSVYGQKRAEDPKLAHLRFEFTHKPKVAKSGQNVTQLHYAKQGIITPEMEYVAIRENQRLEQLDAVSPALKQQHPGNSFGAHTPKNYITPAFVRDEIAAGRAIIPNNINHPESEPMIIGRNFLVKINANIGNSAVTSTIEEEVEKAVWACRWGADTIMDLSTGKNIHETREWIIRNSPVPIGTVPIYQALEKVKGIAEDLTWEIFRDTLIEQAEQGVSYFTIHAGVLLRYIHLTAQRVTGIVSRGGSIMAKWCLFHHQENFLYTHFEEICEIMKRYDIAFSLGDGLRPGSIADANDAAQFAELETLGELTKIAWKHDVQVMIEGPGHVPMHLIKENMEKQLRDCGEAPFYTLGPLTTDIAPGYDHITSAIGAAMIGWYGTAMLCYVTPKEHLGLPNKKDVKDGVITYKLAAHAADLAKGHPGSQYRDNALSKARFEFRWEDQFNLSLDPDTAREFHDETLPADAAKVAHFCSMCGPKFCSMKISQEIRDSAEQGMKEMSEEFIKSGKEIYL</sequence>
<feature type="binding site" evidence="10">
    <location>
        <position position="565"/>
    </location>
    <ligand>
        <name>[4Fe-4S] cluster</name>
        <dbReference type="ChEBI" id="CHEBI:49883"/>
        <note>4Fe-4S-S-AdoMet</note>
    </ligand>
</feature>
<accession>A0A378U1H8</accession>
<reference evidence="12 13" key="1">
    <citation type="submission" date="2018-06" db="EMBL/GenBank/DDBJ databases">
        <authorList>
            <consortium name="Pathogen Informatics"/>
            <person name="Doyle S."/>
        </authorList>
    </citation>
    <scope>NUCLEOTIDE SEQUENCE [LARGE SCALE GENOMIC DNA]</scope>
    <source>
        <strain evidence="12 13">NCTC11179</strain>
    </source>
</reference>
<dbReference type="GO" id="GO:0005829">
    <property type="term" value="C:cytosol"/>
    <property type="evidence" value="ECO:0007669"/>
    <property type="project" value="TreeGrafter"/>
</dbReference>
<protein>
    <recommendedName>
        <fullName evidence="10">Phosphomethylpyrimidine synthase</fullName>
        <ecNumber evidence="10">4.1.99.17</ecNumber>
    </recommendedName>
    <alternativeName>
        <fullName evidence="10">Hydroxymethylpyrimidine phosphate synthase</fullName>
        <shortName evidence="10">HMP-P synthase</shortName>
        <shortName evidence="10">HMP-phosphate synthase</shortName>
        <shortName evidence="10">HMPP synthase</shortName>
    </alternativeName>
    <alternativeName>
        <fullName evidence="10">Thiamine biosynthesis protein ThiC</fullName>
    </alternativeName>
</protein>
<comment type="function">
    <text evidence="1 10">Catalyzes the synthesis of the hydroxymethylpyrimidine phosphate (HMP-P) moiety of thiamine from aminoimidazole ribotide (AIR) in a radical S-adenosyl-L-methionine (SAM)-dependent reaction.</text>
</comment>
<dbReference type="NCBIfam" id="TIGR00190">
    <property type="entry name" value="thiC"/>
    <property type="match status" value="1"/>
</dbReference>
<organism evidence="12 13">
    <name type="scientific">Myroides odoratus</name>
    <name type="common">Flavobacterium odoratum</name>
    <dbReference type="NCBI Taxonomy" id="256"/>
    <lineage>
        <taxon>Bacteria</taxon>
        <taxon>Pseudomonadati</taxon>
        <taxon>Bacteroidota</taxon>
        <taxon>Flavobacteriia</taxon>
        <taxon>Flavobacteriales</taxon>
        <taxon>Flavobacteriaceae</taxon>
        <taxon>Myroides</taxon>
    </lineage>
</organism>
<keyword evidence="5 10" id="KW-0862">Zinc</keyword>
<evidence type="ECO:0000256" key="4">
    <source>
        <dbReference type="ARBA" id="ARBA00022723"/>
    </source>
</evidence>
<name>A0A378U1H8_MYROD</name>
<dbReference type="InterPro" id="IPR025747">
    <property type="entry name" value="ThiC-associated_dom"/>
</dbReference>
<dbReference type="Pfam" id="PF01964">
    <property type="entry name" value="ThiC_Rad_SAM"/>
    <property type="match status" value="1"/>
</dbReference>
<evidence type="ECO:0000256" key="5">
    <source>
        <dbReference type="ARBA" id="ARBA00022833"/>
    </source>
</evidence>
<keyword evidence="3 10" id="KW-0949">S-adenosyl-L-methionine</keyword>
<dbReference type="FunFam" id="3.20.20.540:FF:000001">
    <property type="entry name" value="Phosphomethylpyrimidine synthase"/>
    <property type="match status" value="1"/>
</dbReference>
<proteinExistence type="inferred from homology"/>
<keyword evidence="13" id="KW-1185">Reference proteome</keyword>
<comment type="cofactor">
    <cofactor evidence="10">
        <name>[4Fe-4S] cluster</name>
        <dbReference type="ChEBI" id="CHEBI:49883"/>
    </cofactor>
    <text evidence="10">Binds 1 [4Fe-4S] cluster per subunit. The cluster is coordinated with 3 cysteines and an exchangeable S-adenosyl-L-methionine.</text>
</comment>
<evidence type="ECO:0000256" key="9">
    <source>
        <dbReference type="ARBA" id="ARBA00023239"/>
    </source>
</evidence>
<dbReference type="Gene3D" id="6.10.250.620">
    <property type="match status" value="1"/>
</dbReference>
<evidence type="ECO:0000256" key="7">
    <source>
        <dbReference type="ARBA" id="ARBA00023004"/>
    </source>
</evidence>
<feature type="binding site" evidence="10">
    <location>
        <position position="421"/>
    </location>
    <ligand>
        <name>Zn(2+)</name>
        <dbReference type="ChEBI" id="CHEBI:29105"/>
    </ligand>
</feature>
<feature type="binding site" evidence="10">
    <location>
        <position position="573"/>
    </location>
    <ligand>
        <name>[4Fe-4S] cluster</name>
        <dbReference type="ChEBI" id="CHEBI:49883"/>
        <note>4Fe-4S-S-AdoMet</note>
    </ligand>
</feature>
<keyword evidence="7 10" id="KW-0408">Iron</keyword>
<feature type="binding site" evidence="10">
    <location>
        <position position="252"/>
    </location>
    <ligand>
        <name>substrate</name>
    </ligand>
</feature>
<dbReference type="InterPro" id="IPR037509">
    <property type="entry name" value="ThiC"/>
</dbReference>